<dbReference type="RefSeq" id="WP_089556655.1">
    <property type="nucleotide sequence ID" value="NZ_CP022474.1"/>
</dbReference>
<name>A0AAC9URK3_LATCU</name>
<dbReference type="EMBL" id="CP022474">
    <property type="protein sequence ID" value="ASN60020.1"/>
    <property type="molecule type" value="Genomic_DNA"/>
</dbReference>
<evidence type="ECO:0008006" key="3">
    <source>
        <dbReference type="Google" id="ProtNLM"/>
    </source>
</evidence>
<dbReference type="AlphaFoldDB" id="A0AAC9URK3"/>
<accession>A0AAC9URK3</accession>
<evidence type="ECO:0000313" key="1">
    <source>
        <dbReference type="EMBL" id="ASN60020.1"/>
    </source>
</evidence>
<gene>
    <name evidence="1" type="ORF">CG419_04960</name>
</gene>
<sequence>MKIEVVAYRKEWSAQFISERERLKAALPIVFLQIFHIGSTSVKGLAAKPIIDLLLVVDNLQDLDDHQVIFEQLGYEVCGEFGIPGRRYYRKGGDQRTHQIHAFAYNNLYEIERHLAVRDYLRTHTDAVARYATVKREAAEFSGNDIEKYGDFKETFVKQLEEAAIKWRLQIKANNDDYRL</sequence>
<dbReference type="PANTHER" id="PTHR34822:SF1">
    <property type="entry name" value="GRPB FAMILY PROTEIN"/>
    <property type="match status" value="1"/>
</dbReference>
<evidence type="ECO:0000313" key="2">
    <source>
        <dbReference type="Proteomes" id="UP000199749"/>
    </source>
</evidence>
<reference evidence="1 2" key="1">
    <citation type="submission" date="2017-07" db="EMBL/GenBank/DDBJ databases">
        <title>Lactobacillus curvatus MRS6 whole genome.</title>
        <authorList>
            <person name="Jans C."/>
            <person name="Lagler S."/>
            <person name="Lacroix C."/>
            <person name="Meile L."/>
            <person name="Stevens M.J.A."/>
        </authorList>
    </citation>
    <scope>NUCLEOTIDE SEQUENCE [LARGE SCALE GENOMIC DNA]</scope>
    <source>
        <strain evidence="1 2">MRS6</strain>
    </source>
</reference>
<dbReference type="PANTHER" id="PTHR34822">
    <property type="entry name" value="GRPB DOMAIN PROTEIN (AFU_ORTHOLOGUE AFUA_1G01530)"/>
    <property type="match status" value="1"/>
</dbReference>
<dbReference type="SUPFAM" id="SSF81301">
    <property type="entry name" value="Nucleotidyltransferase"/>
    <property type="match status" value="1"/>
</dbReference>
<dbReference type="Gene3D" id="3.30.460.10">
    <property type="entry name" value="Beta Polymerase, domain 2"/>
    <property type="match status" value="1"/>
</dbReference>
<dbReference type="InterPro" id="IPR007344">
    <property type="entry name" value="GrpB/CoaE"/>
</dbReference>
<protein>
    <recommendedName>
        <fullName evidence="3">GrpB family protein</fullName>
    </recommendedName>
</protein>
<proteinExistence type="predicted"/>
<dbReference type="InterPro" id="IPR043519">
    <property type="entry name" value="NT_sf"/>
</dbReference>
<dbReference type="Proteomes" id="UP000199749">
    <property type="component" value="Chromosome"/>
</dbReference>
<dbReference type="Pfam" id="PF04229">
    <property type="entry name" value="GrpB"/>
    <property type="match status" value="1"/>
</dbReference>
<organism evidence="1 2">
    <name type="scientific">Latilactobacillus curvatus</name>
    <name type="common">Lactobacillus curvatus</name>
    <dbReference type="NCBI Taxonomy" id="28038"/>
    <lineage>
        <taxon>Bacteria</taxon>
        <taxon>Bacillati</taxon>
        <taxon>Bacillota</taxon>
        <taxon>Bacilli</taxon>
        <taxon>Lactobacillales</taxon>
        <taxon>Lactobacillaceae</taxon>
        <taxon>Latilactobacillus</taxon>
    </lineage>
</organism>